<dbReference type="Proteomes" id="UP000216802">
    <property type="component" value="Unassembled WGS sequence"/>
</dbReference>
<evidence type="ECO:0000313" key="1">
    <source>
        <dbReference type="EMBL" id="PAK69502.1"/>
    </source>
</evidence>
<dbReference type="InterPro" id="IPR036188">
    <property type="entry name" value="FAD/NAD-bd_sf"/>
</dbReference>
<dbReference type="Pfam" id="PF13450">
    <property type="entry name" value="NAD_binding_8"/>
    <property type="match status" value="1"/>
</dbReference>
<evidence type="ECO:0008006" key="3">
    <source>
        <dbReference type="Google" id="ProtNLM"/>
    </source>
</evidence>
<dbReference type="RefSeq" id="WP_143443361.1">
    <property type="nucleotide sequence ID" value="NZ_NCXI01000625.1"/>
</dbReference>
<sequence>MNIAVIGAGVTGLAAAARLASQGNRVTIFEKNNRIGGRM</sequence>
<proteinExistence type="predicted"/>
<organism evidence="1 2">
    <name type="scientific">Lentilactobacillus parakefiri</name>
    <dbReference type="NCBI Taxonomy" id="152332"/>
    <lineage>
        <taxon>Bacteria</taxon>
        <taxon>Bacillati</taxon>
        <taxon>Bacillota</taxon>
        <taxon>Bacilli</taxon>
        <taxon>Lactobacillales</taxon>
        <taxon>Lactobacillaceae</taxon>
        <taxon>Lentilactobacillus</taxon>
    </lineage>
</organism>
<reference evidence="1 2" key="1">
    <citation type="submission" date="2017-04" db="EMBL/GenBank/DDBJ databases">
        <title>Kefir bacterial isolates.</title>
        <authorList>
            <person name="Kim Y."/>
            <person name="Blasche S."/>
            <person name="Patil K.R."/>
        </authorList>
    </citation>
    <scope>NUCLEOTIDE SEQUENCE [LARGE SCALE GENOMIC DNA]</scope>
    <source>
        <strain evidence="1 2">OG2</strain>
    </source>
</reference>
<feature type="non-terminal residue" evidence="1">
    <location>
        <position position="39"/>
    </location>
</feature>
<name>A0A269XE02_9LACO</name>
<dbReference type="AlphaFoldDB" id="A0A269XE02"/>
<dbReference type="Gene3D" id="3.50.50.60">
    <property type="entry name" value="FAD/NAD(P)-binding domain"/>
    <property type="match status" value="1"/>
</dbReference>
<dbReference type="SUPFAM" id="SSF51905">
    <property type="entry name" value="FAD/NAD(P)-binding domain"/>
    <property type="match status" value="1"/>
</dbReference>
<dbReference type="PANTHER" id="PTHR43734:SF1">
    <property type="entry name" value="PHYTOENE DESATURASE"/>
    <property type="match status" value="1"/>
</dbReference>
<dbReference type="EMBL" id="NCXI01000625">
    <property type="protein sequence ID" value="PAK69502.1"/>
    <property type="molecule type" value="Genomic_DNA"/>
</dbReference>
<protein>
    <recommendedName>
        <fullName evidence="3">FAD-dependent oxidoreductase</fullName>
    </recommendedName>
</protein>
<evidence type="ECO:0000313" key="2">
    <source>
        <dbReference type="Proteomes" id="UP000216802"/>
    </source>
</evidence>
<accession>A0A269XE02</accession>
<dbReference type="PANTHER" id="PTHR43734">
    <property type="entry name" value="PHYTOENE DESATURASE"/>
    <property type="match status" value="1"/>
</dbReference>
<gene>
    <name evidence="1" type="ORF">B8W98_13915</name>
</gene>
<comment type="caution">
    <text evidence="1">The sequence shown here is derived from an EMBL/GenBank/DDBJ whole genome shotgun (WGS) entry which is preliminary data.</text>
</comment>
<dbReference type="PRINTS" id="PR00419">
    <property type="entry name" value="ADXRDTASE"/>
</dbReference>